<dbReference type="PROSITE" id="PS51257">
    <property type="entry name" value="PROKAR_LIPOPROTEIN"/>
    <property type="match status" value="1"/>
</dbReference>
<gene>
    <name evidence="1" type="ORF">MJG50_13915</name>
</gene>
<protein>
    <recommendedName>
        <fullName evidence="3">Lipoprotein</fullName>
    </recommendedName>
</protein>
<evidence type="ECO:0000313" key="2">
    <source>
        <dbReference type="Proteomes" id="UP001431131"/>
    </source>
</evidence>
<evidence type="ECO:0000313" key="1">
    <source>
        <dbReference type="EMBL" id="MCH1626431.1"/>
    </source>
</evidence>
<dbReference type="AlphaFoldDB" id="A0AAW5E0J6"/>
<accession>A0AAW5E0J6</accession>
<keyword evidence="2" id="KW-1185">Reference proteome</keyword>
<comment type="caution">
    <text evidence="1">The sequence shown here is derived from an EMBL/GenBank/DDBJ whole genome shotgun (WGS) entry which is preliminary data.</text>
</comment>
<reference evidence="1" key="1">
    <citation type="submission" date="2022-02" db="EMBL/GenBank/DDBJ databases">
        <title>Fredinandcohnia quinoae sp. nov. isolated from Chenopodium quinoa seeds.</title>
        <authorList>
            <person name="Saati-Santamaria Z."/>
            <person name="Flores-Felix J.D."/>
            <person name="Igual J.M."/>
            <person name="Velazquez E."/>
            <person name="Garcia-Fraile P."/>
            <person name="Martinez-Molina E."/>
        </authorList>
    </citation>
    <scope>NUCLEOTIDE SEQUENCE</scope>
    <source>
        <strain evidence="1">SECRCQ15</strain>
    </source>
</reference>
<dbReference type="EMBL" id="JAKTTI010000022">
    <property type="protein sequence ID" value="MCH1626431.1"/>
    <property type="molecule type" value="Genomic_DNA"/>
</dbReference>
<dbReference type="Proteomes" id="UP001431131">
    <property type="component" value="Unassembled WGS sequence"/>
</dbReference>
<proteinExistence type="predicted"/>
<sequence length="174" mass="19679">MKKLTTFFLLFGLILSVVGCSSDKQSADEENKKDKTNEEVKNEIVEEISLGEDQAEFLNGLNKELDNLINFYIGLKNNESLLSNASVKDDFNNKHEAFTTLLTQYNEEVKSTLPSGNIVTKFDELMKEAVTATDLLKKAVETDDLETFHEADAYFVKTASLLQEWTRSYSGKKM</sequence>
<name>A0AAW5E0J6_9BACI</name>
<dbReference type="RefSeq" id="WP_240256348.1">
    <property type="nucleotide sequence ID" value="NZ_JAKTTI010000022.1"/>
</dbReference>
<organism evidence="1 2">
    <name type="scientific">Fredinandcohnia quinoae</name>
    <dbReference type="NCBI Taxonomy" id="2918902"/>
    <lineage>
        <taxon>Bacteria</taxon>
        <taxon>Bacillati</taxon>
        <taxon>Bacillota</taxon>
        <taxon>Bacilli</taxon>
        <taxon>Bacillales</taxon>
        <taxon>Bacillaceae</taxon>
        <taxon>Fredinandcohnia</taxon>
    </lineage>
</organism>
<evidence type="ECO:0008006" key="3">
    <source>
        <dbReference type="Google" id="ProtNLM"/>
    </source>
</evidence>